<dbReference type="RefSeq" id="WP_171803008.1">
    <property type="nucleotide sequence ID" value="NZ_CP053543.1"/>
</dbReference>
<evidence type="ECO:0000256" key="1">
    <source>
        <dbReference type="SAM" id="SignalP"/>
    </source>
</evidence>
<gene>
    <name evidence="2" type="ORF">HOO69_20550</name>
</gene>
<name>A0AAE7B095_9VIBR</name>
<dbReference type="AlphaFoldDB" id="A0AAE7B095"/>
<keyword evidence="1" id="KW-0732">Signal</keyword>
<organism evidence="2 3">
    <name type="scientific">Vibrio europaeus</name>
    <dbReference type="NCBI Taxonomy" id="300876"/>
    <lineage>
        <taxon>Bacteria</taxon>
        <taxon>Pseudomonadati</taxon>
        <taxon>Pseudomonadota</taxon>
        <taxon>Gammaproteobacteria</taxon>
        <taxon>Vibrionales</taxon>
        <taxon>Vibrionaceae</taxon>
        <taxon>Vibrio</taxon>
        <taxon>Vibrio oreintalis group</taxon>
    </lineage>
</organism>
<accession>A0AAE7B095</accession>
<sequence>MTILKLTLSSLLFISIAACSPFEAFQDMDKKEKQFNELSIKRLGAKAETSWNIHNGELTGITVVYQDSSLNNVTVSKLESEVKSMIKTVYGDESYAISVAISLGGE</sequence>
<feature type="chain" id="PRO_5042122507" evidence="1">
    <location>
        <begin position="25"/>
        <end position="106"/>
    </location>
</feature>
<dbReference type="Proteomes" id="UP000501443">
    <property type="component" value="Chromosome 2"/>
</dbReference>
<evidence type="ECO:0000313" key="2">
    <source>
        <dbReference type="EMBL" id="QJY38939.1"/>
    </source>
</evidence>
<protein>
    <submittedName>
        <fullName evidence="2">Uncharacterized protein</fullName>
    </submittedName>
</protein>
<dbReference type="PROSITE" id="PS51257">
    <property type="entry name" value="PROKAR_LIPOPROTEIN"/>
    <property type="match status" value="1"/>
</dbReference>
<dbReference type="EMBL" id="CP053543">
    <property type="protein sequence ID" value="QJY38939.1"/>
    <property type="molecule type" value="Genomic_DNA"/>
</dbReference>
<evidence type="ECO:0000313" key="3">
    <source>
        <dbReference type="Proteomes" id="UP000501443"/>
    </source>
</evidence>
<reference evidence="2 3" key="1">
    <citation type="submission" date="2020-05" db="EMBL/GenBank/DDBJ databases">
        <title>First description outside Europe of the emergent pathogen for shellfish aquaculture Vibrio europaeus.</title>
        <authorList>
            <person name="Dubert J."/>
            <person name="Rojas R."/>
        </authorList>
    </citation>
    <scope>NUCLEOTIDE SEQUENCE [LARGE SCALE GENOMIC DNA]</scope>
    <source>
        <strain evidence="2 3">NPI-1</strain>
    </source>
</reference>
<proteinExistence type="predicted"/>
<feature type="signal peptide" evidence="1">
    <location>
        <begin position="1"/>
        <end position="24"/>
    </location>
</feature>